<evidence type="ECO:0000256" key="5">
    <source>
        <dbReference type="ARBA" id="ARBA00023136"/>
    </source>
</evidence>
<accession>A0A506UDU5</accession>
<dbReference type="InterPro" id="IPR004960">
    <property type="entry name" value="LipA_acyltrans"/>
</dbReference>
<proteinExistence type="predicted"/>
<dbReference type="GO" id="GO:0016746">
    <property type="term" value="F:acyltransferase activity"/>
    <property type="evidence" value="ECO:0007669"/>
    <property type="project" value="UniProtKB-KW"/>
</dbReference>
<dbReference type="PANTHER" id="PTHR30606">
    <property type="entry name" value="LIPID A BIOSYNTHESIS LAUROYL ACYLTRANSFERASE"/>
    <property type="match status" value="1"/>
</dbReference>
<keyword evidence="4 7" id="KW-0808">Transferase</keyword>
<dbReference type="AlphaFoldDB" id="A0A506UDU5"/>
<keyword evidence="2" id="KW-1003">Cell membrane</keyword>
<dbReference type="GO" id="GO:0005886">
    <property type="term" value="C:plasma membrane"/>
    <property type="evidence" value="ECO:0007669"/>
    <property type="project" value="UniProtKB-SubCell"/>
</dbReference>
<reference evidence="7 8" key="1">
    <citation type="submission" date="2019-06" db="EMBL/GenBank/DDBJ databases">
        <authorList>
            <person name="Li M."/>
        </authorList>
    </citation>
    <scope>NUCLEOTIDE SEQUENCE [LARGE SCALE GENOMIC DNA]</scope>
    <source>
        <strain evidence="7 8">BGMRC6574</strain>
    </source>
</reference>
<dbReference type="RefSeq" id="WP_141165664.1">
    <property type="nucleotide sequence ID" value="NZ_VHLH01000004.1"/>
</dbReference>
<evidence type="ECO:0000256" key="2">
    <source>
        <dbReference type="ARBA" id="ARBA00022475"/>
    </source>
</evidence>
<sequence length="326" mass="37119">MKLFLTRIVLKAKRFSDWLAAQVVFAILKVLGLLPVDTALDVTDRLARRIGQHTKRHALVQANLANAFPDKTEDEREAIAGDMWANMARLVAEYVFLDKIFDFDPERNGKDRVEVEGVEIFRDLLERPRPFIVFTAHTGSFELLPIAAATFGLDVTVLFRPPNNPYVAEKLFSARRTRSGALIPSHAGAAWHLAAALDRGQGVGMLVDQKFNRGHKTAFFDRPVRTNPLLAKLVRQFECDVFPARCIRLPGNRFRLEIEPAITVPRGPRGEVDVEATAQLLNDTVERWVREHPGQWQWFHDRWRIRKKLERGETVVKRPCPTTGSD</sequence>
<evidence type="ECO:0000256" key="4">
    <source>
        <dbReference type="ARBA" id="ARBA00022679"/>
    </source>
</evidence>
<dbReference type="PANTHER" id="PTHR30606:SF9">
    <property type="entry name" value="LIPID A BIOSYNTHESIS LAUROYLTRANSFERASE"/>
    <property type="match status" value="1"/>
</dbReference>
<keyword evidence="8" id="KW-1185">Reference proteome</keyword>
<comment type="caution">
    <text evidence="7">The sequence shown here is derived from an EMBL/GenBank/DDBJ whole genome shotgun (WGS) entry which is preliminary data.</text>
</comment>
<dbReference type="OrthoDB" id="9801955at2"/>
<keyword evidence="3" id="KW-0997">Cell inner membrane</keyword>
<dbReference type="CDD" id="cd07984">
    <property type="entry name" value="LPLAT_LABLAT-like"/>
    <property type="match status" value="1"/>
</dbReference>
<evidence type="ECO:0000313" key="7">
    <source>
        <dbReference type="EMBL" id="TPW31301.1"/>
    </source>
</evidence>
<dbReference type="GO" id="GO:0009247">
    <property type="term" value="P:glycolipid biosynthetic process"/>
    <property type="evidence" value="ECO:0007669"/>
    <property type="project" value="UniProtKB-ARBA"/>
</dbReference>
<keyword evidence="6 7" id="KW-0012">Acyltransferase</keyword>
<keyword evidence="5" id="KW-0472">Membrane</keyword>
<evidence type="ECO:0000256" key="3">
    <source>
        <dbReference type="ARBA" id="ARBA00022519"/>
    </source>
</evidence>
<dbReference type="NCBIfam" id="NF005120">
    <property type="entry name" value="PRK06553.1"/>
    <property type="match status" value="1"/>
</dbReference>
<evidence type="ECO:0000256" key="1">
    <source>
        <dbReference type="ARBA" id="ARBA00004533"/>
    </source>
</evidence>
<dbReference type="Proteomes" id="UP000320314">
    <property type="component" value="Unassembled WGS sequence"/>
</dbReference>
<gene>
    <name evidence="7" type="ORF">FJU11_03655</name>
</gene>
<evidence type="ECO:0000313" key="8">
    <source>
        <dbReference type="Proteomes" id="UP000320314"/>
    </source>
</evidence>
<name>A0A506UDU5_9HYPH</name>
<evidence type="ECO:0000256" key="6">
    <source>
        <dbReference type="ARBA" id="ARBA00023315"/>
    </source>
</evidence>
<comment type="subcellular location">
    <subcellularLocation>
        <location evidence="1">Cell inner membrane</location>
    </subcellularLocation>
</comment>
<organism evidence="7 8">
    <name type="scientific">Pararhizobium mangrovi</name>
    <dbReference type="NCBI Taxonomy" id="2590452"/>
    <lineage>
        <taxon>Bacteria</taxon>
        <taxon>Pseudomonadati</taxon>
        <taxon>Pseudomonadota</taxon>
        <taxon>Alphaproteobacteria</taxon>
        <taxon>Hyphomicrobiales</taxon>
        <taxon>Rhizobiaceae</taxon>
        <taxon>Rhizobium/Agrobacterium group</taxon>
        <taxon>Pararhizobium</taxon>
    </lineage>
</organism>
<dbReference type="EMBL" id="VHLH01000004">
    <property type="protein sequence ID" value="TPW31301.1"/>
    <property type="molecule type" value="Genomic_DNA"/>
</dbReference>
<dbReference type="Pfam" id="PF03279">
    <property type="entry name" value="Lip_A_acyltrans"/>
    <property type="match status" value="1"/>
</dbReference>
<protein>
    <submittedName>
        <fullName evidence="7">Lipid A biosynthesis lauroyl acyltransferase</fullName>
    </submittedName>
</protein>